<protein>
    <submittedName>
        <fullName evidence="2">Aminopeptidase</fullName>
    </submittedName>
</protein>
<dbReference type="PANTHER" id="PTHR12147">
    <property type="entry name" value="METALLOPEPTIDASE M28 FAMILY MEMBER"/>
    <property type="match status" value="1"/>
</dbReference>
<dbReference type="HOGENOM" id="CLU_048743_0_0_6"/>
<dbReference type="GO" id="GO:0004177">
    <property type="term" value="F:aminopeptidase activity"/>
    <property type="evidence" value="ECO:0007669"/>
    <property type="project" value="UniProtKB-KW"/>
</dbReference>
<name>A0A090AK75_9GAMM</name>
<reference evidence="2" key="1">
    <citation type="journal article" date="2014" name="ISME J.">
        <title>Ecophysiology of Thioploca ingrica as revealed by the complete genome sequence supplemented with proteomic evidence.</title>
        <authorList>
            <person name="Kojima H."/>
            <person name="Ogura Y."/>
            <person name="Yamamoto N."/>
            <person name="Togashi T."/>
            <person name="Mori H."/>
            <person name="Watanabe T."/>
            <person name="Nemoto F."/>
            <person name="Kurokawa K."/>
            <person name="Hayashi T."/>
            <person name="Fukui M."/>
        </authorList>
    </citation>
    <scope>NUCLEOTIDE SEQUENCE [LARGE SCALE GENOMIC DNA]</scope>
</reference>
<dbReference type="STRING" id="40754.THII_3642"/>
<feature type="domain" description="Peptidase M28" evidence="1">
    <location>
        <begin position="73"/>
        <end position="286"/>
    </location>
</feature>
<dbReference type="GO" id="GO:0008235">
    <property type="term" value="F:metalloexopeptidase activity"/>
    <property type="evidence" value="ECO:0007669"/>
    <property type="project" value="InterPro"/>
</dbReference>
<dbReference type="InterPro" id="IPR007484">
    <property type="entry name" value="Peptidase_M28"/>
</dbReference>
<dbReference type="GO" id="GO:0006508">
    <property type="term" value="P:proteolysis"/>
    <property type="evidence" value="ECO:0007669"/>
    <property type="project" value="InterPro"/>
</dbReference>
<dbReference type="PANTHER" id="PTHR12147:SF26">
    <property type="entry name" value="PEPTIDASE M28 DOMAIN-CONTAINING PROTEIN"/>
    <property type="match status" value="1"/>
</dbReference>
<dbReference type="Gene3D" id="3.40.630.10">
    <property type="entry name" value="Zn peptidases"/>
    <property type="match status" value="1"/>
</dbReference>
<accession>A0A090AK75</accession>
<keyword evidence="2" id="KW-0645">Protease</keyword>
<dbReference type="EMBL" id="AP014633">
    <property type="protein sequence ID" value="BAP57939.1"/>
    <property type="molecule type" value="Genomic_DNA"/>
</dbReference>
<dbReference type="Pfam" id="PF04389">
    <property type="entry name" value="Peptidase_M28"/>
    <property type="match status" value="1"/>
</dbReference>
<dbReference type="AlphaFoldDB" id="A0A090AK75"/>
<gene>
    <name evidence="2" type="ORF">THII_3642</name>
</gene>
<evidence type="ECO:0000313" key="3">
    <source>
        <dbReference type="Proteomes" id="UP000031623"/>
    </source>
</evidence>
<dbReference type="SUPFAM" id="SSF53187">
    <property type="entry name" value="Zn-dependent exopeptidases"/>
    <property type="match status" value="1"/>
</dbReference>
<organism evidence="2 3">
    <name type="scientific">Thioploca ingrica</name>
    <dbReference type="NCBI Taxonomy" id="40754"/>
    <lineage>
        <taxon>Bacteria</taxon>
        <taxon>Pseudomonadati</taxon>
        <taxon>Pseudomonadota</taxon>
        <taxon>Gammaproteobacteria</taxon>
        <taxon>Thiotrichales</taxon>
        <taxon>Thiotrichaceae</taxon>
        <taxon>Thioploca</taxon>
    </lineage>
</organism>
<proteinExistence type="predicted"/>
<keyword evidence="3" id="KW-1185">Reference proteome</keyword>
<keyword evidence="2" id="KW-0378">Hydrolase</keyword>
<dbReference type="KEGG" id="tig:THII_3642"/>
<sequence length="298" mass="33614">MATQLLPLNSAEQESLAYLEFHIKSLASDARGRNHHLGNTLIPARTYITEQFQAAGYEVLFQEYSFANITYANIEVELLGNEHPDEIIVIGAHYDSVIHSPGANDNASGVAAVLEIARLLNRQPLSRTVRLVAFVNEEPPFFQTEAMGSFVYAKRSAARKENIVAMFTLETIGYFSDEPGSQTYPPLVSHFYPDRGNFIAFVSNLDSRQLLQESIRIFKEQATIPAESAALPAVIPGVDWSDQWSFWQCGYPGIMITDTAIYRYPYYHTPQDTPDKIDYEKMTRVVIGVHKMIERLLL</sequence>
<dbReference type="Proteomes" id="UP000031623">
    <property type="component" value="Chromosome"/>
</dbReference>
<dbReference type="InterPro" id="IPR045175">
    <property type="entry name" value="M28_fam"/>
</dbReference>
<dbReference type="OrthoDB" id="9778250at2"/>
<keyword evidence="2" id="KW-0031">Aminopeptidase</keyword>
<evidence type="ECO:0000313" key="2">
    <source>
        <dbReference type="EMBL" id="BAP57939.1"/>
    </source>
</evidence>
<evidence type="ECO:0000259" key="1">
    <source>
        <dbReference type="Pfam" id="PF04389"/>
    </source>
</evidence>